<protein>
    <submittedName>
        <fullName evidence="3">Uncharacterized protein</fullName>
    </submittedName>
</protein>
<comment type="caution">
    <text evidence="3">The sequence shown here is derived from an EMBL/GenBank/DDBJ whole genome shotgun (WGS) entry which is preliminary data.</text>
</comment>
<evidence type="ECO:0000313" key="3">
    <source>
        <dbReference type="EMBL" id="MFB9314559.1"/>
    </source>
</evidence>
<keyword evidence="2" id="KW-0472">Membrane</keyword>
<feature type="region of interest" description="Disordered" evidence="1">
    <location>
        <begin position="1"/>
        <end position="23"/>
    </location>
</feature>
<accession>A0ABV5KFY2</accession>
<proteinExistence type="predicted"/>
<feature type="transmembrane region" description="Helical" evidence="2">
    <location>
        <begin position="33"/>
        <end position="54"/>
    </location>
</feature>
<reference evidence="3 4" key="1">
    <citation type="submission" date="2024-09" db="EMBL/GenBank/DDBJ databases">
        <authorList>
            <person name="Sun Q."/>
            <person name="Mori K."/>
        </authorList>
    </citation>
    <scope>NUCLEOTIDE SEQUENCE [LARGE SCALE GENOMIC DNA]</scope>
    <source>
        <strain evidence="3 4">JCM 9626</strain>
    </source>
</reference>
<gene>
    <name evidence="3" type="ORF">ACFFRI_15995</name>
</gene>
<organism evidence="3 4">
    <name type="scientific">Nocardioides plantarum</name>
    <dbReference type="NCBI Taxonomy" id="29299"/>
    <lineage>
        <taxon>Bacteria</taxon>
        <taxon>Bacillati</taxon>
        <taxon>Actinomycetota</taxon>
        <taxon>Actinomycetes</taxon>
        <taxon>Propionibacteriales</taxon>
        <taxon>Nocardioidaceae</taxon>
        <taxon>Nocardioides</taxon>
    </lineage>
</organism>
<evidence type="ECO:0000313" key="4">
    <source>
        <dbReference type="Proteomes" id="UP001589750"/>
    </source>
</evidence>
<keyword evidence="2" id="KW-0812">Transmembrane</keyword>
<sequence length="57" mass="6464">MTPREPGDMFDHDERPTVDQPLHGERRSTIKPLALTVAVFLVLGVLYWLGTFLINAK</sequence>
<dbReference type="Proteomes" id="UP001589750">
    <property type="component" value="Unassembled WGS sequence"/>
</dbReference>
<keyword evidence="2" id="KW-1133">Transmembrane helix</keyword>
<keyword evidence="4" id="KW-1185">Reference proteome</keyword>
<evidence type="ECO:0000256" key="1">
    <source>
        <dbReference type="SAM" id="MobiDB-lite"/>
    </source>
</evidence>
<dbReference type="EMBL" id="JBHMDG010000022">
    <property type="protein sequence ID" value="MFB9314559.1"/>
    <property type="molecule type" value="Genomic_DNA"/>
</dbReference>
<dbReference type="RefSeq" id="WP_170215474.1">
    <property type="nucleotide sequence ID" value="NZ_JBHMDG010000022.1"/>
</dbReference>
<evidence type="ECO:0000256" key="2">
    <source>
        <dbReference type="SAM" id="Phobius"/>
    </source>
</evidence>
<name>A0ABV5KFY2_9ACTN</name>